<evidence type="ECO:0000313" key="1">
    <source>
        <dbReference type="EMBL" id="PIR38217.1"/>
    </source>
</evidence>
<comment type="caution">
    <text evidence="1">The sequence shown here is derived from an EMBL/GenBank/DDBJ whole genome shotgun (WGS) entry which is preliminary data.</text>
</comment>
<protein>
    <submittedName>
        <fullName evidence="1">Uncharacterized protein</fullName>
    </submittedName>
</protein>
<reference evidence="1 2" key="1">
    <citation type="submission" date="2017-09" db="EMBL/GenBank/DDBJ databases">
        <title>Depth-based differentiation of microbial function through sediment-hosted aquifers and enrichment of novel symbionts in the deep terrestrial subsurface.</title>
        <authorList>
            <person name="Probst A.J."/>
            <person name="Ladd B."/>
            <person name="Jarett J.K."/>
            <person name="Geller-Mcgrath D.E."/>
            <person name="Sieber C.M."/>
            <person name="Emerson J.B."/>
            <person name="Anantharaman K."/>
            <person name="Thomas B.C."/>
            <person name="Malmstrom R."/>
            <person name="Stieglmeier M."/>
            <person name="Klingl A."/>
            <person name="Woyke T."/>
            <person name="Ryan C.M."/>
            <person name="Banfield J.F."/>
        </authorList>
    </citation>
    <scope>NUCLEOTIDE SEQUENCE [LARGE SCALE GENOMIC DNA]</scope>
    <source>
        <strain evidence="1">CG10_big_fil_rev_8_21_14_0_10_42_12</strain>
    </source>
</reference>
<proteinExistence type="predicted"/>
<organism evidence="1 2">
    <name type="scientific">Candidatus Zambryskibacteria bacterium CG10_big_fil_rev_8_21_14_0_10_42_12</name>
    <dbReference type="NCBI Taxonomy" id="1975115"/>
    <lineage>
        <taxon>Bacteria</taxon>
        <taxon>Candidatus Zambryskiibacteriota</taxon>
    </lineage>
</organism>
<dbReference type="AlphaFoldDB" id="A0A2H0QVF0"/>
<sequence>MPNHTKWTDDRLAVVRELASEQGLTARAIFALQRPELTGFTERAIQNTMARFGYTDPRRSAQRKRARRLTKDEKERLIEYLEGDGAKKSNKLVAKKLKVPLASVEYWRKQLGQRVDRNKIFKSAVYRRSASRRATLYGQEIREARRAQFRARRTRLIQQLRKQPDKVCRTCKEPWFEDEFFFYRASTRSKDNKRLLFATCKACVSEQRARQRRHV</sequence>
<evidence type="ECO:0000313" key="2">
    <source>
        <dbReference type="Proteomes" id="UP000231333"/>
    </source>
</evidence>
<accession>A0A2H0QVF0</accession>
<name>A0A2H0QVF0_9BACT</name>
<dbReference type="EMBL" id="PCXL01000011">
    <property type="protein sequence ID" value="PIR38217.1"/>
    <property type="molecule type" value="Genomic_DNA"/>
</dbReference>
<dbReference type="Proteomes" id="UP000231333">
    <property type="component" value="Unassembled WGS sequence"/>
</dbReference>
<gene>
    <name evidence="1" type="ORF">COV34_01220</name>
</gene>